<name>A0ABT3TGY8_9GAMM</name>
<sequence>MKSRQRRSLLLAVLASVVLVWSAIYHFDIPPREMAQLFLYSAGGVLTIVLAAALFVALLVLARALLRMLQRAIAQFGGD</sequence>
<dbReference type="Proteomes" id="UP001143362">
    <property type="component" value="Unassembled WGS sequence"/>
</dbReference>
<keyword evidence="1" id="KW-1133">Transmembrane helix</keyword>
<accession>A0ABT3TGY8</accession>
<keyword evidence="1" id="KW-0472">Membrane</keyword>
<reference evidence="2" key="1">
    <citation type="submission" date="2019-02" db="EMBL/GenBank/DDBJ databases">
        <authorList>
            <person name="Li S.-H."/>
        </authorList>
    </citation>
    <scope>NUCLEOTIDE SEQUENCE</scope>
    <source>
        <strain evidence="2">IMCC14734</strain>
    </source>
</reference>
<keyword evidence="3" id="KW-1185">Reference proteome</keyword>
<keyword evidence="1" id="KW-0812">Transmembrane</keyword>
<feature type="transmembrane region" description="Helical" evidence="1">
    <location>
        <begin position="38"/>
        <end position="61"/>
    </location>
</feature>
<evidence type="ECO:0000313" key="3">
    <source>
        <dbReference type="Proteomes" id="UP001143362"/>
    </source>
</evidence>
<dbReference type="EMBL" id="SHNN01000002">
    <property type="protein sequence ID" value="MCX2981465.1"/>
    <property type="molecule type" value="Genomic_DNA"/>
</dbReference>
<proteinExistence type="predicted"/>
<dbReference type="RefSeq" id="WP_279245466.1">
    <property type="nucleotide sequence ID" value="NZ_SHNN01000002.1"/>
</dbReference>
<gene>
    <name evidence="2" type="ORF">EYC98_11400</name>
</gene>
<protein>
    <submittedName>
        <fullName evidence="2">Uncharacterized protein</fullName>
    </submittedName>
</protein>
<organism evidence="2 3">
    <name type="scientific">Candidatus Litorirhabdus singularis</name>
    <dbReference type="NCBI Taxonomy" id="2518993"/>
    <lineage>
        <taxon>Bacteria</taxon>
        <taxon>Pseudomonadati</taxon>
        <taxon>Pseudomonadota</taxon>
        <taxon>Gammaproteobacteria</taxon>
        <taxon>Cellvibrionales</taxon>
        <taxon>Halieaceae</taxon>
        <taxon>Candidatus Litorirhabdus</taxon>
    </lineage>
</organism>
<evidence type="ECO:0000313" key="2">
    <source>
        <dbReference type="EMBL" id="MCX2981465.1"/>
    </source>
</evidence>
<comment type="caution">
    <text evidence="2">The sequence shown here is derived from an EMBL/GenBank/DDBJ whole genome shotgun (WGS) entry which is preliminary data.</text>
</comment>
<evidence type="ECO:0000256" key="1">
    <source>
        <dbReference type="SAM" id="Phobius"/>
    </source>
</evidence>